<dbReference type="Proteomes" id="UP000028705">
    <property type="component" value="Unassembled WGS sequence"/>
</dbReference>
<comment type="similarity">
    <text evidence="1">Belongs to the membrane fusion protein (MFP) (TC 8.A.1) family.</text>
</comment>
<feature type="chain" id="PRO_5001802053" evidence="3">
    <location>
        <begin position="22"/>
        <end position="364"/>
    </location>
</feature>
<evidence type="ECO:0000256" key="1">
    <source>
        <dbReference type="ARBA" id="ARBA00009477"/>
    </source>
</evidence>
<keyword evidence="3" id="KW-0732">Signal</keyword>
<dbReference type="FunFam" id="2.40.30.170:FF:000010">
    <property type="entry name" value="Efflux RND transporter periplasmic adaptor subunit"/>
    <property type="match status" value="1"/>
</dbReference>
<comment type="caution">
    <text evidence="7">The sequence shown here is derived from an EMBL/GenBank/DDBJ whole genome shotgun (WGS) entry which is preliminary data.</text>
</comment>
<dbReference type="Gene3D" id="1.10.287.470">
    <property type="entry name" value="Helix hairpin bin"/>
    <property type="match status" value="1"/>
</dbReference>
<dbReference type="Pfam" id="PF25967">
    <property type="entry name" value="RND-MFP_C"/>
    <property type="match status" value="1"/>
</dbReference>
<dbReference type="PANTHER" id="PTHR30097:SF16">
    <property type="entry name" value="CATION EFFLUX SYSTEM (CZCB-LIKE)"/>
    <property type="match status" value="1"/>
</dbReference>
<dbReference type="PANTHER" id="PTHR30097">
    <property type="entry name" value="CATION EFFLUX SYSTEM PROTEIN CUSB"/>
    <property type="match status" value="1"/>
</dbReference>
<gene>
    <name evidence="7" type="ORF">IW15_21580</name>
</gene>
<dbReference type="InterPro" id="IPR058792">
    <property type="entry name" value="Beta-barrel_RND_2"/>
</dbReference>
<dbReference type="NCBIfam" id="TIGR01730">
    <property type="entry name" value="RND_mfp"/>
    <property type="match status" value="1"/>
</dbReference>
<evidence type="ECO:0000313" key="7">
    <source>
        <dbReference type="EMBL" id="KFF10130.1"/>
    </source>
</evidence>
<dbReference type="PROSITE" id="PS51257">
    <property type="entry name" value="PROKAR_LIPOPROTEIN"/>
    <property type="match status" value="1"/>
</dbReference>
<dbReference type="eggNOG" id="COG0845">
    <property type="taxonomic scope" value="Bacteria"/>
</dbReference>
<sequence length="364" mass="40234">MKRITLYLLLFLIISCQKKKAEISNNNNMTIRNGQVIIPANHPVLQKITTETVMEKEYTNSITSVGTVETIPTHYAEIASPFSGRVIRSFVYIGQPVKAGSPLFEMASPDYFSIKKDYSDASNDLQLAEKNYHRQKDLIKYGVGIQKELEEAETEYKNRKYALSSISSALQVYNSKGSGGRLLIKAPISGEIISNTVVNGQYLKDDASPVVIIAELSKVWITGDVKEKDIRFINAGDSVSIQVNPYPDLKITGKVYHVSGIMDEATRSIKVLIECNNPDKKLKPGMFASVIYSTGSGKAIIIPASALLQQGSRQYLWIKTRGNQFSKRFVTTGKATDNTVKITSGLQPGDMIVSQGGIYMPDMK</sequence>
<keyword evidence="8" id="KW-1185">Reference proteome</keyword>
<dbReference type="SUPFAM" id="SSF111369">
    <property type="entry name" value="HlyD-like secretion proteins"/>
    <property type="match status" value="1"/>
</dbReference>
<name>A0A086A0B6_9FLAO</name>
<feature type="signal peptide" evidence="3">
    <location>
        <begin position="1"/>
        <end position="21"/>
    </location>
</feature>
<evidence type="ECO:0000259" key="6">
    <source>
        <dbReference type="Pfam" id="PF25973"/>
    </source>
</evidence>
<dbReference type="Gene3D" id="2.40.420.20">
    <property type="match status" value="1"/>
</dbReference>
<dbReference type="GO" id="GO:0022857">
    <property type="term" value="F:transmembrane transporter activity"/>
    <property type="evidence" value="ECO:0007669"/>
    <property type="project" value="InterPro"/>
</dbReference>
<dbReference type="InterPro" id="IPR058627">
    <property type="entry name" value="MdtA-like_C"/>
</dbReference>
<dbReference type="Pfam" id="PF25954">
    <property type="entry name" value="Beta-barrel_RND_2"/>
    <property type="match status" value="1"/>
</dbReference>
<proteinExistence type="inferred from homology"/>
<organism evidence="7 8">
    <name type="scientific">Chryseobacterium soli</name>
    <dbReference type="NCBI Taxonomy" id="445961"/>
    <lineage>
        <taxon>Bacteria</taxon>
        <taxon>Pseudomonadati</taxon>
        <taxon>Bacteroidota</taxon>
        <taxon>Flavobacteriia</taxon>
        <taxon>Flavobacteriales</taxon>
        <taxon>Weeksellaceae</taxon>
        <taxon>Chryseobacterium group</taxon>
        <taxon>Chryseobacterium</taxon>
    </lineage>
</organism>
<dbReference type="GO" id="GO:0016020">
    <property type="term" value="C:membrane"/>
    <property type="evidence" value="ECO:0007669"/>
    <property type="project" value="InterPro"/>
</dbReference>
<evidence type="ECO:0000256" key="3">
    <source>
        <dbReference type="SAM" id="SignalP"/>
    </source>
</evidence>
<dbReference type="Gene3D" id="2.40.50.100">
    <property type="match status" value="1"/>
</dbReference>
<evidence type="ECO:0000259" key="4">
    <source>
        <dbReference type="Pfam" id="PF25954"/>
    </source>
</evidence>
<dbReference type="InterPro" id="IPR051909">
    <property type="entry name" value="MFP_Cation_Efflux"/>
</dbReference>
<dbReference type="InterPro" id="IPR058647">
    <property type="entry name" value="BSH_CzcB-like"/>
</dbReference>
<dbReference type="EMBL" id="JPRH01000013">
    <property type="protein sequence ID" value="KFF10130.1"/>
    <property type="molecule type" value="Genomic_DNA"/>
</dbReference>
<feature type="domain" description="CusB-like beta-barrel" evidence="4">
    <location>
        <begin position="218"/>
        <end position="293"/>
    </location>
</feature>
<keyword evidence="2" id="KW-0813">Transport</keyword>
<feature type="domain" description="CzcB-like barrel-sandwich hybrid" evidence="6">
    <location>
        <begin position="76"/>
        <end position="209"/>
    </location>
</feature>
<dbReference type="InterPro" id="IPR006143">
    <property type="entry name" value="RND_pump_MFP"/>
</dbReference>
<accession>A0A086A0B6</accession>
<dbReference type="STRING" id="445961.IW15_21580"/>
<dbReference type="RefSeq" id="WP_034715326.1">
    <property type="nucleotide sequence ID" value="NZ_JPRH01000013.1"/>
</dbReference>
<dbReference type="Gene3D" id="2.40.30.170">
    <property type="match status" value="1"/>
</dbReference>
<dbReference type="AlphaFoldDB" id="A0A086A0B6"/>
<feature type="domain" description="Multidrug resistance protein MdtA-like C-terminal permuted SH3" evidence="5">
    <location>
        <begin position="299"/>
        <end position="356"/>
    </location>
</feature>
<evidence type="ECO:0000259" key="5">
    <source>
        <dbReference type="Pfam" id="PF25967"/>
    </source>
</evidence>
<protein>
    <submittedName>
        <fullName evidence="7">Cation transporter</fullName>
    </submittedName>
</protein>
<dbReference type="OrthoDB" id="998050at2"/>
<evidence type="ECO:0000256" key="2">
    <source>
        <dbReference type="ARBA" id="ARBA00022448"/>
    </source>
</evidence>
<evidence type="ECO:0000313" key="8">
    <source>
        <dbReference type="Proteomes" id="UP000028705"/>
    </source>
</evidence>
<reference evidence="7 8" key="1">
    <citation type="submission" date="2014-07" db="EMBL/GenBank/DDBJ databases">
        <title>Genome of Chryseobacterium soli DSM 19298.</title>
        <authorList>
            <person name="Stropko S.J."/>
            <person name="Pipes S.E."/>
            <person name="Newman J."/>
        </authorList>
    </citation>
    <scope>NUCLEOTIDE SEQUENCE [LARGE SCALE GENOMIC DNA]</scope>
    <source>
        <strain evidence="7 8">DSM 19298</strain>
    </source>
</reference>
<dbReference type="Pfam" id="PF25973">
    <property type="entry name" value="BSH_CzcB"/>
    <property type="match status" value="1"/>
</dbReference>